<dbReference type="CTD" id="36345729"/>
<proteinExistence type="predicted"/>
<comment type="caution">
    <text evidence="1">The sequence shown here is derived from an EMBL/GenBank/DDBJ whole genome shotgun (WGS) entry which is preliminary data.</text>
</comment>
<dbReference type="KEGG" id="egl:EGR_10014"/>
<evidence type="ECO:0000313" key="1">
    <source>
        <dbReference type="EMBL" id="EUB55131.1"/>
    </source>
</evidence>
<reference evidence="1 2" key="1">
    <citation type="journal article" date="2013" name="Nat. Genet.">
        <title>The genome of the hydatid tapeworm Echinococcus granulosus.</title>
        <authorList>
            <person name="Zheng H."/>
            <person name="Zhang W."/>
            <person name="Zhang L."/>
            <person name="Zhang Z."/>
            <person name="Li J."/>
            <person name="Lu G."/>
            <person name="Zhu Y."/>
            <person name="Wang Y."/>
            <person name="Huang Y."/>
            <person name="Liu J."/>
            <person name="Kang H."/>
            <person name="Chen J."/>
            <person name="Wang L."/>
            <person name="Chen A."/>
            <person name="Yu S."/>
            <person name="Gao Z."/>
            <person name="Jin L."/>
            <person name="Gu W."/>
            <person name="Wang Z."/>
            <person name="Zhao L."/>
            <person name="Shi B."/>
            <person name="Wen H."/>
            <person name="Lin R."/>
            <person name="Jones M.K."/>
            <person name="Brejova B."/>
            <person name="Vinar T."/>
            <person name="Zhao G."/>
            <person name="McManus D.P."/>
            <person name="Chen Z."/>
            <person name="Zhou Y."/>
            <person name="Wang S."/>
        </authorList>
    </citation>
    <scope>NUCLEOTIDE SEQUENCE [LARGE SCALE GENOMIC DNA]</scope>
</reference>
<dbReference type="EMBL" id="APAU02000183">
    <property type="protein sequence ID" value="EUB55131.1"/>
    <property type="molecule type" value="Genomic_DNA"/>
</dbReference>
<dbReference type="RefSeq" id="XP_024346327.1">
    <property type="nucleotide sequence ID" value="XM_024499263.1"/>
</dbReference>
<name>W6U3I5_ECHGR</name>
<gene>
    <name evidence="1" type="ORF">EGR_10014</name>
</gene>
<accession>W6U3I5</accession>
<dbReference type="Proteomes" id="UP000019149">
    <property type="component" value="Unassembled WGS sequence"/>
</dbReference>
<dbReference type="AlphaFoldDB" id="W6U3I5"/>
<evidence type="ECO:0000313" key="2">
    <source>
        <dbReference type="Proteomes" id="UP000019149"/>
    </source>
</evidence>
<organism evidence="1 2">
    <name type="scientific">Echinococcus granulosus</name>
    <name type="common">Hydatid tapeworm</name>
    <dbReference type="NCBI Taxonomy" id="6210"/>
    <lineage>
        <taxon>Eukaryota</taxon>
        <taxon>Metazoa</taxon>
        <taxon>Spiralia</taxon>
        <taxon>Lophotrochozoa</taxon>
        <taxon>Platyhelminthes</taxon>
        <taxon>Cestoda</taxon>
        <taxon>Eucestoda</taxon>
        <taxon>Cyclophyllidea</taxon>
        <taxon>Taeniidae</taxon>
        <taxon>Echinococcus</taxon>
        <taxon>Echinococcus granulosus group</taxon>
    </lineage>
</organism>
<keyword evidence="2" id="KW-1185">Reference proteome</keyword>
<dbReference type="GeneID" id="36345729"/>
<sequence>MNLGIRVINVLLFPCFSMALNGINSPIILINFACFNNEFAGVPTITCVRSLTHQFTASILSCESTVKLLNNLAFQINAPMFFSLQKCGMMEDITNLIKSFSFPYNRNQQSSPHPFHFAKNDGKFPIFTHFLTSSNTI</sequence>
<protein>
    <submittedName>
        <fullName evidence="1">Uncharacterized protein</fullName>
    </submittedName>
</protein>